<proteinExistence type="predicted"/>
<protein>
    <submittedName>
        <fullName evidence="3">Phosphopantothenoylcysteine decarboxylase/phosphopantothenate--cysteine ligase</fullName>
    </submittedName>
</protein>
<dbReference type="AlphaFoldDB" id="I5C2J1"/>
<dbReference type="STRING" id="1189621.A3SI_11819"/>
<feature type="domain" description="Flavoprotein" evidence="2">
    <location>
        <begin position="6"/>
        <end position="141"/>
    </location>
</feature>
<dbReference type="GO" id="GO:0015937">
    <property type="term" value="P:coenzyme A biosynthetic process"/>
    <property type="evidence" value="ECO:0007669"/>
    <property type="project" value="TreeGrafter"/>
</dbReference>
<dbReference type="InterPro" id="IPR003382">
    <property type="entry name" value="Flavoprotein"/>
</dbReference>
<dbReference type="GO" id="GO:0004633">
    <property type="term" value="F:phosphopantothenoylcysteine decarboxylase activity"/>
    <property type="evidence" value="ECO:0007669"/>
    <property type="project" value="TreeGrafter"/>
</dbReference>
<dbReference type="PANTHER" id="PTHR14359:SF6">
    <property type="entry name" value="PHOSPHOPANTOTHENOYLCYSTEINE DECARBOXYLASE"/>
    <property type="match status" value="1"/>
</dbReference>
<reference evidence="3 4" key="1">
    <citation type="submission" date="2012-05" db="EMBL/GenBank/DDBJ databases">
        <title>Genome sequence of Nitritalea halalkaliphila LW7.</title>
        <authorList>
            <person name="Jangir P.K."/>
            <person name="Singh A."/>
            <person name="Shivaji S."/>
            <person name="Sharma R."/>
        </authorList>
    </citation>
    <scope>NUCLEOTIDE SEQUENCE [LARGE SCALE GENOMIC DNA]</scope>
    <source>
        <strain evidence="3 4">LW7</strain>
    </source>
</reference>
<gene>
    <name evidence="3" type="ORF">A3SI_11819</name>
</gene>
<dbReference type="Gene3D" id="3.40.50.1950">
    <property type="entry name" value="Flavin prenyltransferase-like"/>
    <property type="match status" value="1"/>
</dbReference>
<sequence>MLLTGKRILLGVTGGIAAYKAAFLTRLLIKEGAAVQVIMTTAALDFITPLTLATLSKRPVYHHFFQRDTGQWTNHVDLGLWADLMLIAPCSAHTLSKLANGATDNLLTATYLSAKCPVMIAPAMDLDMYAHPAVQRNMDTVRSYGNILLEAASGELASGLSGPGDSWSQKIFCVISKTFFRHKLLASFLGKRYYLPLAPHKKPSTPCGIFPITPPEKWVQHSLRPSSQKEPKSMPSSAKAP</sequence>
<dbReference type="SUPFAM" id="SSF52507">
    <property type="entry name" value="Homo-oligomeric flavin-containing Cys decarboxylases, HFCD"/>
    <property type="match status" value="1"/>
</dbReference>
<organism evidence="3 4">
    <name type="scientific">Nitritalea halalkaliphila LW7</name>
    <dbReference type="NCBI Taxonomy" id="1189621"/>
    <lineage>
        <taxon>Bacteria</taxon>
        <taxon>Pseudomonadati</taxon>
        <taxon>Bacteroidota</taxon>
        <taxon>Cytophagia</taxon>
        <taxon>Cytophagales</taxon>
        <taxon>Cyclobacteriaceae</taxon>
        <taxon>Nitritalea</taxon>
    </lineage>
</organism>
<keyword evidence="4" id="KW-1185">Reference proteome</keyword>
<name>I5C2J1_9BACT</name>
<dbReference type="Proteomes" id="UP000005551">
    <property type="component" value="Unassembled WGS sequence"/>
</dbReference>
<dbReference type="GO" id="GO:0010181">
    <property type="term" value="F:FMN binding"/>
    <property type="evidence" value="ECO:0007669"/>
    <property type="project" value="TreeGrafter"/>
</dbReference>
<evidence type="ECO:0000259" key="2">
    <source>
        <dbReference type="Pfam" id="PF02441"/>
    </source>
</evidence>
<dbReference type="GO" id="GO:0071513">
    <property type="term" value="C:phosphopantothenoylcysteine decarboxylase complex"/>
    <property type="evidence" value="ECO:0007669"/>
    <property type="project" value="TreeGrafter"/>
</dbReference>
<evidence type="ECO:0000313" key="3">
    <source>
        <dbReference type="EMBL" id="EIM76043.1"/>
    </source>
</evidence>
<dbReference type="PATRIC" id="fig|1189621.3.peg.2459"/>
<keyword evidence="3" id="KW-0436">Ligase</keyword>
<evidence type="ECO:0000313" key="4">
    <source>
        <dbReference type="Proteomes" id="UP000005551"/>
    </source>
</evidence>
<feature type="region of interest" description="Disordered" evidence="1">
    <location>
        <begin position="219"/>
        <end position="241"/>
    </location>
</feature>
<dbReference type="Pfam" id="PF02441">
    <property type="entry name" value="Flavoprotein"/>
    <property type="match status" value="1"/>
</dbReference>
<dbReference type="EMBL" id="AJYA01000024">
    <property type="protein sequence ID" value="EIM76043.1"/>
    <property type="molecule type" value="Genomic_DNA"/>
</dbReference>
<dbReference type="InterPro" id="IPR036551">
    <property type="entry name" value="Flavin_trans-like"/>
</dbReference>
<evidence type="ECO:0000256" key="1">
    <source>
        <dbReference type="SAM" id="MobiDB-lite"/>
    </source>
</evidence>
<dbReference type="GO" id="GO:0016874">
    <property type="term" value="F:ligase activity"/>
    <property type="evidence" value="ECO:0007669"/>
    <property type="project" value="UniProtKB-KW"/>
</dbReference>
<accession>I5C2J1</accession>
<comment type="caution">
    <text evidence="3">The sequence shown here is derived from an EMBL/GenBank/DDBJ whole genome shotgun (WGS) entry which is preliminary data.</text>
</comment>
<dbReference type="PANTHER" id="PTHR14359">
    <property type="entry name" value="HOMO-OLIGOMERIC FLAVIN CONTAINING CYS DECARBOXYLASE FAMILY"/>
    <property type="match status" value="1"/>
</dbReference>